<accession>A0ABU5KVZ1</accession>
<dbReference type="RefSeq" id="WP_322491043.1">
    <property type="nucleotide sequence ID" value="NZ_JAXUBM010000006.1"/>
</dbReference>
<keyword evidence="2" id="KW-1185">Reference proteome</keyword>
<name>A0ABU5KVZ1_9PSED</name>
<evidence type="ECO:0000313" key="2">
    <source>
        <dbReference type="Proteomes" id="UP001292116"/>
    </source>
</evidence>
<dbReference type="EMBL" id="JAXUBM010000006">
    <property type="protein sequence ID" value="MDZ5738093.1"/>
    <property type="molecule type" value="Genomic_DNA"/>
</dbReference>
<reference evidence="1 2" key="1">
    <citation type="submission" date="2023-11" db="EMBL/GenBank/DDBJ databases">
        <title>Draft genomes analysis of Pseudomonas asiatica isolated from milk, feces and farm soil of cows suffering from clinical mastitis.</title>
        <authorList>
            <person name="Rahman T."/>
            <person name="Das Z.C."/>
            <person name="Hoque M.N."/>
        </authorList>
    </citation>
    <scope>NUCLEOTIDE SEQUENCE [LARGE SCALE GENOMIC DNA]</scope>
    <source>
        <strain evidence="1 2">2F2</strain>
    </source>
</reference>
<sequence>MDLMNFNDVVDNALLAFYESFPTPINIDPKTVGLSQEEPNRSDIRRPSYSAEWHKLADDVNHAIIWLHNEGYLHGTESNMRFTLSAKGLILLQQMKGVVIPRMLRD</sequence>
<protein>
    <submittedName>
        <fullName evidence="1">Uncharacterized protein</fullName>
    </submittedName>
</protein>
<dbReference type="Proteomes" id="UP001292116">
    <property type="component" value="Unassembled WGS sequence"/>
</dbReference>
<comment type="caution">
    <text evidence="1">The sequence shown here is derived from an EMBL/GenBank/DDBJ whole genome shotgun (WGS) entry which is preliminary data.</text>
</comment>
<gene>
    <name evidence="1" type="ORF">SOW75_07825</name>
</gene>
<evidence type="ECO:0000313" key="1">
    <source>
        <dbReference type="EMBL" id="MDZ5738093.1"/>
    </source>
</evidence>
<proteinExistence type="predicted"/>
<organism evidence="1 2">
    <name type="scientific">Pseudomonas asiatica</name>
    <dbReference type="NCBI Taxonomy" id="2219225"/>
    <lineage>
        <taxon>Bacteria</taxon>
        <taxon>Pseudomonadati</taxon>
        <taxon>Pseudomonadota</taxon>
        <taxon>Gammaproteobacteria</taxon>
        <taxon>Pseudomonadales</taxon>
        <taxon>Pseudomonadaceae</taxon>
        <taxon>Pseudomonas</taxon>
    </lineage>
</organism>